<feature type="transmembrane region" description="Helical" evidence="7">
    <location>
        <begin position="207"/>
        <end position="227"/>
    </location>
</feature>
<dbReference type="InterPro" id="IPR016035">
    <property type="entry name" value="Acyl_Trfase/lysoPLipase"/>
</dbReference>
<gene>
    <name evidence="9" type="ORF">ACHAXA_010150</name>
</gene>
<feature type="compositionally biased region" description="Basic and acidic residues" evidence="6">
    <location>
        <begin position="450"/>
        <end position="462"/>
    </location>
</feature>
<dbReference type="InterPro" id="IPR050301">
    <property type="entry name" value="NTE"/>
</dbReference>
<sequence>MTGFITMGDTQSTKKSKPIPPKKGGTITPIDRAKVLPIDEQEVYEYYTENLLPALISSLPVLLSRFLHDAASFLSYYSTRFIQFLFPIWFRRWTVDTTDTIARAARDVTNEGGEILAHIWPSELKGGNTTFVEFILEVMDRNKDGIFSSTEWGSNAEEIKRDIELLAHQYYQAVADRLNQQQHTSWYAWLRTAISKLISVDWSFGAYLWHTCSGLILVLIVTSIVPGRLHRWTGRALRFPVLGMTYTLISVELFVYALLRFAIRAMEGLFAKPKHRAWRKGMAQAKSYEEWYQIAKQLDRSQGREKWQNDVDDDTAYRYSWPFILELLSDLKSSREKKDVIMALAVLQLCTRKNVGGIMSDDLFSFTNCGEPKRIVIEFIDQVEKTLQWVTEEVKENYPCYILDERPDCTQEKLDIDRLVRSKTEEEEHKLVQNVLSWATLGILGKSEKDNNVRDERSKGDGGTDTNSIDPAPTVVSDLNQVRGEEYIKNLVLREKVKTFLKRARAAYGRTALCLSGGAMMGNYHFGAVKALLETDLLPNIISGTSAGSVIGAMICTRTEEELLKDLKPEVLKEKMSIFASSWGQRLARFYRHGTMFDQNDWLKRVRWFTCGDMTFEEAYRKTGRVFCVTLSATSKKAPPVLINYITAPNVVIASAVVASASVPGFVNAMRLQVKDENGIVRYQAKCDEAYRDGSIDSDIPTTGLAEMLNCRFFVAAQANPHIVPFFYNSKGDVGRPSRWSSGVREDSWRGGFLLSALEMYLKNDMRSKFHFLNDLEVAVGFTSTMMTQVYSGSTTIVPHVCLKDFLLLFQDQSLDDMTRYFQGGSVAAFQHVAMLKLHLKIARALDECLASLEFDEDPNEPPRRRRSQLFKEKLLGGGLHFTKLDSKTMTEGQPISTTSSATTVSEGLVSDDEHEKGGFDGIDCAFNPSRRSFAVE</sequence>
<dbReference type="EMBL" id="JALLPB020000483">
    <property type="protein sequence ID" value="KAL3808635.1"/>
    <property type="molecule type" value="Genomic_DNA"/>
</dbReference>
<comment type="similarity">
    <text evidence="1">Belongs to the PLPL family.</text>
</comment>
<evidence type="ECO:0000256" key="3">
    <source>
        <dbReference type="ARBA" id="ARBA00022963"/>
    </source>
</evidence>
<feature type="domain" description="PNPLA" evidence="8">
    <location>
        <begin position="513"/>
        <end position="706"/>
    </location>
</feature>
<organism evidence="9 10">
    <name type="scientific">Cyclostephanos tholiformis</name>
    <dbReference type="NCBI Taxonomy" id="382380"/>
    <lineage>
        <taxon>Eukaryota</taxon>
        <taxon>Sar</taxon>
        <taxon>Stramenopiles</taxon>
        <taxon>Ochrophyta</taxon>
        <taxon>Bacillariophyta</taxon>
        <taxon>Coscinodiscophyceae</taxon>
        <taxon>Thalassiosirophycidae</taxon>
        <taxon>Stephanodiscales</taxon>
        <taxon>Stephanodiscaceae</taxon>
        <taxon>Cyclostephanos</taxon>
    </lineage>
</organism>
<evidence type="ECO:0000259" key="8">
    <source>
        <dbReference type="PROSITE" id="PS51635"/>
    </source>
</evidence>
<feature type="short sequence motif" description="GXSXG" evidence="5">
    <location>
        <begin position="544"/>
        <end position="548"/>
    </location>
</feature>
<evidence type="ECO:0000313" key="10">
    <source>
        <dbReference type="Proteomes" id="UP001530377"/>
    </source>
</evidence>
<evidence type="ECO:0000256" key="6">
    <source>
        <dbReference type="SAM" id="MobiDB-lite"/>
    </source>
</evidence>
<dbReference type="GO" id="GO:0004806">
    <property type="term" value="F:triacylglycerol lipase activity"/>
    <property type="evidence" value="ECO:0007669"/>
    <property type="project" value="UniProtKB-ARBA"/>
</dbReference>
<keyword evidence="7" id="KW-1133">Transmembrane helix</keyword>
<keyword evidence="7" id="KW-0472">Membrane</keyword>
<feature type="active site" description="Nucleophile" evidence="5">
    <location>
        <position position="546"/>
    </location>
</feature>
<dbReference type="Pfam" id="PF01734">
    <property type="entry name" value="Patatin"/>
    <property type="match status" value="1"/>
</dbReference>
<keyword evidence="3 5" id="KW-0442">Lipid degradation</keyword>
<evidence type="ECO:0000256" key="5">
    <source>
        <dbReference type="PROSITE-ProRule" id="PRU01161"/>
    </source>
</evidence>
<feature type="compositionally biased region" description="Polar residues" evidence="6">
    <location>
        <begin position="890"/>
        <end position="906"/>
    </location>
</feature>
<dbReference type="PANTHER" id="PTHR14226">
    <property type="entry name" value="NEUROPATHY TARGET ESTERASE/SWISS CHEESE D.MELANOGASTER"/>
    <property type="match status" value="1"/>
</dbReference>
<evidence type="ECO:0000256" key="2">
    <source>
        <dbReference type="ARBA" id="ARBA00022801"/>
    </source>
</evidence>
<evidence type="ECO:0000256" key="7">
    <source>
        <dbReference type="SAM" id="Phobius"/>
    </source>
</evidence>
<evidence type="ECO:0000256" key="4">
    <source>
        <dbReference type="ARBA" id="ARBA00023098"/>
    </source>
</evidence>
<feature type="region of interest" description="Disordered" evidence="6">
    <location>
        <begin position="450"/>
        <end position="472"/>
    </location>
</feature>
<feature type="region of interest" description="Disordered" evidence="6">
    <location>
        <begin position="1"/>
        <end position="25"/>
    </location>
</feature>
<dbReference type="PROSITE" id="PS51635">
    <property type="entry name" value="PNPLA"/>
    <property type="match status" value="1"/>
</dbReference>
<keyword evidence="7" id="KW-0812">Transmembrane</keyword>
<comment type="caution">
    <text evidence="9">The sequence shown here is derived from an EMBL/GenBank/DDBJ whole genome shotgun (WGS) entry which is preliminary data.</text>
</comment>
<protein>
    <recommendedName>
        <fullName evidence="8">PNPLA domain-containing protein</fullName>
    </recommendedName>
</protein>
<keyword evidence="2 5" id="KW-0378">Hydrolase</keyword>
<dbReference type="SUPFAM" id="SSF52151">
    <property type="entry name" value="FabD/lysophospholipase-like"/>
    <property type="match status" value="1"/>
</dbReference>
<accession>A0ABD3RM66</accession>
<dbReference type="InterPro" id="IPR002641">
    <property type="entry name" value="PNPLA_dom"/>
</dbReference>
<feature type="region of interest" description="Disordered" evidence="6">
    <location>
        <begin position="890"/>
        <end position="922"/>
    </location>
</feature>
<dbReference type="AlphaFoldDB" id="A0ABD3RM66"/>
<dbReference type="Gene3D" id="3.40.1090.10">
    <property type="entry name" value="Cytosolic phospholipase A2 catalytic domain"/>
    <property type="match status" value="2"/>
</dbReference>
<name>A0ABD3RM66_9STRA</name>
<dbReference type="PANTHER" id="PTHR14226:SF66">
    <property type="entry name" value="TRIACYLGLYCEROL LIPASE PTL2"/>
    <property type="match status" value="1"/>
</dbReference>
<comment type="caution">
    <text evidence="5">Lacks conserved residue(s) required for the propagation of feature annotation.</text>
</comment>
<dbReference type="GO" id="GO:0016042">
    <property type="term" value="P:lipid catabolic process"/>
    <property type="evidence" value="ECO:0007669"/>
    <property type="project" value="UniProtKB-UniRule"/>
</dbReference>
<feature type="transmembrane region" description="Helical" evidence="7">
    <location>
        <begin position="239"/>
        <end position="259"/>
    </location>
</feature>
<keyword evidence="10" id="KW-1185">Reference proteome</keyword>
<proteinExistence type="inferred from homology"/>
<evidence type="ECO:0000313" key="9">
    <source>
        <dbReference type="EMBL" id="KAL3808635.1"/>
    </source>
</evidence>
<reference evidence="9 10" key="1">
    <citation type="submission" date="2024-10" db="EMBL/GenBank/DDBJ databases">
        <title>Updated reference genomes for cyclostephanoid diatoms.</title>
        <authorList>
            <person name="Roberts W.R."/>
            <person name="Alverson A.J."/>
        </authorList>
    </citation>
    <scope>NUCLEOTIDE SEQUENCE [LARGE SCALE GENOMIC DNA]</scope>
    <source>
        <strain evidence="9 10">AJA228-03</strain>
    </source>
</reference>
<dbReference type="Pfam" id="PF11815">
    <property type="entry name" value="DUF3336"/>
    <property type="match status" value="1"/>
</dbReference>
<keyword evidence="4 5" id="KW-0443">Lipid metabolism</keyword>
<feature type="active site" description="Proton acceptor" evidence="5">
    <location>
        <position position="693"/>
    </location>
</feature>
<evidence type="ECO:0000256" key="1">
    <source>
        <dbReference type="ARBA" id="ARBA00006104"/>
    </source>
</evidence>
<dbReference type="InterPro" id="IPR021771">
    <property type="entry name" value="Triacylglycerol_lipase_N"/>
</dbReference>
<dbReference type="Proteomes" id="UP001530377">
    <property type="component" value="Unassembled WGS sequence"/>
</dbReference>